<keyword evidence="1" id="KW-0812">Transmembrane</keyword>
<protein>
    <submittedName>
        <fullName evidence="2">Uncharacterized protein</fullName>
    </submittedName>
</protein>
<feature type="transmembrane region" description="Helical" evidence="1">
    <location>
        <begin position="58"/>
        <end position="78"/>
    </location>
</feature>
<evidence type="ECO:0000256" key="1">
    <source>
        <dbReference type="SAM" id="Phobius"/>
    </source>
</evidence>
<name>A0ABY2M9D7_9LEPT</name>
<evidence type="ECO:0000313" key="3">
    <source>
        <dbReference type="Proteomes" id="UP000297273"/>
    </source>
</evidence>
<proteinExistence type="predicted"/>
<evidence type="ECO:0000313" key="2">
    <source>
        <dbReference type="EMBL" id="TGL39678.1"/>
    </source>
</evidence>
<dbReference type="EMBL" id="RQGC01000009">
    <property type="protein sequence ID" value="TGL39678.1"/>
    <property type="molecule type" value="Genomic_DNA"/>
</dbReference>
<organism evidence="2 3">
    <name type="scientific">Leptospira langatensis</name>
    <dbReference type="NCBI Taxonomy" id="2484983"/>
    <lineage>
        <taxon>Bacteria</taxon>
        <taxon>Pseudomonadati</taxon>
        <taxon>Spirochaetota</taxon>
        <taxon>Spirochaetia</taxon>
        <taxon>Leptospirales</taxon>
        <taxon>Leptospiraceae</taxon>
        <taxon>Leptospira</taxon>
    </lineage>
</organism>
<accession>A0ABY2M9D7</accession>
<reference evidence="3" key="1">
    <citation type="journal article" date="2019" name="PLoS Negl. Trop. Dis.">
        <title>Revisiting the worldwide diversity of Leptospira species in the environment.</title>
        <authorList>
            <person name="Vincent A.T."/>
            <person name="Schiettekatte O."/>
            <person name="Bourhy P."/>
            <person name="Veyrier F.J."/>
            <person name="Picardeau M."/>
        </authorList>
    </citation>
    <scope>NUCLEOTIDE SEQUENCE [LARGE SCALE GENOMIC DNA]</scope>
    <source>
        <strain evidence="3">201702690</strain>
    </source>
</reference>
<keyword evidence="1" id="KW-1133">Transmembrane helix</keyword>
<gene>
    <name evidence="2" type="ORF">EHQ53_14245</name>
</gene>
<comment type="caution">
    <text evidence="2">The sequence shown here is derived from an EMBL/GenBank/DDBJ whole genome shotgun (WGS) entry which is preliminary data.</text>
</comment>
<dbReference type="Proteomes" id="UP000297273">
    <property type="component" value="Unassembled WGS sequence"/>
</dbReference>
<keyword evidence="1" id="KW-0472">Membrane</keyword>
<dbReference type="RefSeq" id="WP_135646452.1">
    <property type="nucleotide sequence ID" value="NZ_RQGC01000009.1"/>
</dbReference>
<keyword evidence="3" id="KW-1185">Reference proteome</keyword>
<sequence length="86" mass="9822">MSIFTKSEYKSFFHLLFRWENCIRAFWGVSHIYGISILDNSEINLSGFGVNLVGRVHFILFTSAVFGVIGLPDIITYLRTKFGGQK</sequence>